<dbReference type="PANTHER" id="PTHR23116:SF36">
    <property type="entry name" value="HARMONIN"/>
    <property type="match status" value="1"/>
</dbReference>
<feature type="non-terminal residue" evidence="5">
    <location>
        <position position="278"/>
    </location>
</feature>
<accession>A0A433TXJ3</accession>
<evidence type="ECO:0000259" key="4">
    <source>
        <dbReference type="PROSITE" id="PS50106"/>
    </source>
</evidence>
<evidence type="ECO:0000256" key="3">
    <source>
        <dbReference type="ARBA" id="ARBA00023273"/>
    </source>
</evidence>
<dbReference type="InterPro" id="IPR001478">
    <property type="entry name" value="PDZ"/>
</dbReference>
<sequence>MIQKQFAQAFIRGVKELVPKERDRENLFEALRRYQSSQDLCRLITDLRLVLDDPQKLELFGVLRPLILLRHQIPYSLMVPPSCWVRVHVLRLFNQPGETLGFAVRGGYEHGLGIYVTDVAKGSQADRQGLKVGDQIVRVNGFTISEAVHGDVLRLIRCRDDIVLKVKHIGVIPVREKVNDTLSWKYVDDINTLAEVIQRFSSESDGKRSRVIKIFIDSTGHASIGCTIISEYGPAVRYHGIFVEKVRPGSLAHEVGMSPGDQILEVNGTSFKGITWEE</sequence>
<dbReference type="GO" id="GO:0005886">
    <property type="term" value="C:plasma membrane"/>
    <property type="evidence" value="ECO:0007669"/>
    <property type="project" value="TreeGrafter"/>
</dbReference>
<dbReference type="GO" id="GO:0032426">
    <property type="term" value="C:stereocilium tip"/>
    <property type="evidence" value="ECO:0007669"/>
    <property type="project" value="TreeGrafter"/>
</dbReference>
<dbReference type="InterPro" id="IPR030237">
    <property type="entry name" value="Harmonin_N"/>
</dbReference>
<gene>
    <name evidence="5" type="ORF">EGW08_006027</name>
</gene>
<organism evidence="5 6">
    <name type="scientific">Elysia chlorotica</name>
    <name type="common">Eastern emerald elysia</name>
    <name type="synonym">Sea slug</name>
    <dbReference type="NCBI Taxonomy" id="188477"/>
    <lineage>
        <taxon>Eukaryota</taxon>
        <taxon>Metazoa</taxon>
        <taxon>Spiralia</taxon>
        <taxon>Lophotrochozoa</taxon>
        <taxon>Mollusca</taxon>
        <taxon>Gastropoda</taxon>
        <taxon>Heterobranchia</taxon>
        <taxon>Euthyneura</taxon>
        <taxon>Panpulmonata</taxon>
        <taxon>Sacoglossa</taxon>
        <taxon>Placobranchoidea</taxon>
        <taxon>Plakobranchidae</taxon>
        <taxon>Elysia</taxon>
    </lineage>
</organism>
<keyword evidence="2" id="KW-0677">Repeat</keyword>
<dbReference type="STRING" id="188477.A0A433TXJ3"/>
<dbReference type="SUPFAM" id="SSF50156">
    <property type="entry name" value="PDZ domain-like"/>
    <property type="match status" value="2"/>
</dbReference>
<dbReference type="SMART" id="SM00228">
    <property type="entry name" value="PDZ"/>
    <property type="match status" value="2"/>
</dbReference>
<dbReference type="Pfam" id="PF21219">
    <property type="entry name" value="USH1C_N"/>
    <property type="match status" value="1"/>
</dbReference>
<comment type="subcellular location">
    <subcellularLocation>
        <location evidence="1">Cell projection</location>
    </subcellularLocation>
</comment>
<evidence type="ECO:0000256" key="1">
    <source>
        <dbReference type="ARBA" id="ARBA00004316"/>
    </source>
</evidence>
<evidence type="ECO:0000256" key="2">
    <source>
        <dbReference type="ARBA" id="ARBA00022737"/>
    </source>
</evidence>
<dbReference type="EMBL" id="RQTK01000146">
    <property type="protein sequence ID" value="RUS86232.1"/>
    <property type="molecule type" value="Genomic_DNA"/>
</dbReference>
<evidence type="ECO:0000313" key="6">
    <source>
        <dbReference type="Proteomes" id="UP000271974"/>
    </source>
</evidence>
<dbReference type="AlphaFoldDB" id="A0A433TXJ3"/>
<comment type="caution">
    <text evidence="5">The sequence shown here is derived from an EMBL/GenBank/DDBJ whole genome shotgun (WGS) entry which is preliminary data.</text>
</comment>
<feature type="domain" description="PDZ" evidence="4">
    <location>
        <begin position="89"/>
        <end position="157"/>
    </location>
</feature>
<dbReference type="PANTHER" id="PTHR23116">
    <property type="entry name" value="PDZ DOMAIN CONTAINING WHIRLIN AND HARMONIN-RELATED"/>
    <property type="match status" value="1"/>
</dbReference>
<feature type="domain" description="PDZ" evidence="4">
    <location>
        <begin position="211"/>
        <end position="278"/>
    </location>
</feature>
<evidence type="ECO:0000313" key="5">
    <source>
        <dbReference type="EMBL" id="RUS86232.1"/>
    </source>
</evidence>
<proteinExistence type="predicted"/>
<reference evidence="5 6" key="1">
    <citation type="submission" date="2019-01" db="EMBL/GenBank/DDBJ databases">
        <title>A draft genome assembly of the solar-powered sea slug Elysia chlorotica.</title>
        <authorList>
            <person name="Cai H."/>
            <person name="Li Q."/>
            <person name="Fang X."/>
            <person name="Li J."/>
            <person name="Curtis N.E."/>
            <person name="Altenburger A."/>
            <person name="Shibata T."/>
            <person name="Feng M."/>
            <person name="Maeda T."/>
            <person name="Schwartz J.A."/>
            <person name="Shigenobu S."/>
            <person name="Lundholm N."/>
            <person name="Nishiyama T."/>
            <person name="Yang H."/>
            <person name="Hasebe M."/>
            <person name="Li S."/>
            <person name="Pierce S.K."/>
            <person name="Wang J."/>
        </authorList>
    </citation>
    <scope>NUCLEOTIDE SEQUENCE [LARGE SCALE GENOMIC DNA]</scope>
    <source>
        <strain evidence="5">EC2010</strain>
        <tissue evidence="5">Whole organism of an adult</tissue>
    </source>
</reference>
<dbReference type="Gene3D" id="1.20.1160.20">
    <property type="match status" value="1"/>
</dbReference>
<dbReference type="GO" id="GO:0002142">
    <property type="term" value="C:stereocilia ankle link complex"/>
    <property type="evidence" value="ECO:0007669"/>
    <property type="project" value="TreeGrafter"/>
</dbReference>
<name>A0A433TXJ3_ELYCH</name>
<dbReference type="InterPro" id="IPR036034">
    <property type="entry name" value="PDZ_sf"/>
</dbReference>
<keyword evidence="3" id="KW-0966">Cell projection</keyword>
<dbReference type="Pfam" id="PF00595">
    <property type="entry name" value="PDZ"/>
    <property type="match status" value="2"/>
</dbReference>
<protein>
    <recommendedName>
        <fullName evidence="4">PDZ domain-containing protein</fullName>
    </recommendedName>
</protein>
<dbReference type="InterPro" id="IPR051844">
    <property type="entry name" value="USH2_Complex_Protein"/>
</dbReference>
<dbReference type="OrthoDB" id="7734647at2759"/>
<keyword evidence="6" id="KW-1185">Reference proteome</keyword>
<dbReference type="Gene3D" id="2.30.42.10">
    <property type="match status" value="2"/>
</dbReference>
<dbReference type="PROSITE" id="PS50106">
    <property type="entry name" value="PDZ"/>
    <property type="match status" value="2"/>
</dbReference>
<dbReference type="Proteomes" id="UP000271974">
    <property type="component" value="Unassembled WGS sequence"/>
</dbReference>
<dbReference type="GO" id="GO:0005929">
    <property type="term" value="C:cilium"/>
    <property type="evidence" value="ECO:0007669"/>
    <property type="project" value="TreeGrafter"/>
</dbReference>